<reference evidence="7 8" key="1">
    <citation type="submission" date="2021-01" db="EMBL/GenBank/DDBJ databases">
        <title>Tumebacillus sp. strain ITR2 16S ribosomal RNA gene Genome sequencing and assembly.</title>
        <authorList>
            <person name="Kang M."/>
        </authorList>
    </citation>
    <scope>NUCLEOTIDE SEQUENCE [LARGE SCALE GENOMIC DNA]</scope>
    <source>
        <strain evidence="7 8">ITR2</strain>
    </source>
</reference>
<evidence type="ECO:0000259" key="5">
    <source>
        <dbReference type="Pfam" id="PF01656"/>
    </source>
</evidence>
<comment type="pathway">
    <text evidence="1 4">Cofactor biosynthesis; adenosylcobalamin biosynthesis.</text>
</comment>
<dbReference type="SUPFAM" id="SSF52540">
    <property type="entry name" value="P-loop containing nucleoside triphosphate hydrolases"/>
    <property type="match status" value="1"/>
</dbReference>
<evidence type="ECO:0000256" key="2">
    <source>
        <dbReference type="ARBA" id="ARBA00022573"/>
    </source>
</evidence>
<keyword evidence="3 4" id="KW-0315">Glutamine amidotransferase</keyword>
<dbReference type="PROSITE" id="PS51274">
    <property type="entry name" value="GATASE_COBBQ"/>
    <property type="match status" value="1"/>
</dbReference>
<evidence type="ECO:0000313" key="7">
    <source>
        <dbReference type="EMBL" id="MBL0385822.1"/>
    </source>
</evidence>
<comment type="function">
    <text evidence="4">Catalyzes amidations at positions B, D, E, and G on adenosylcobyrinic A,C-diamide. NH(2) groups are provided by glutamine, and one molecule of ATP is hydrogenolyzed for each amidation.</text>
</comment>
<evidence type="ECO:0000256" key="4">
    <source>
        <dbReference type="HAMAP-Rule" id="MF_00028"/>
    </source>
</evidence>
<dbReference type="Gene3D" id="3.40.50.300">
    <property type="entry name" value="P-loop containing nucleotide triphosphate hydrolases"/>
    <property type="match status" value="1"/>
</dbReference>
<dbReference type="NCBIfam" id="NF001989">
    <property type="entry name" value="PRK00784.1"/>
    <property type="match status" value="1"/>
</dbReference>
<dbReference type="Pfam" id="PF01656">
    <property type="entry name" value="CbiA"/>
    <property type="match status" value="1"/>
</dbReference>
<dbReference type="HAMAP" id="MF_00028">
    <property type="entry name" value="CobQ"/>
    <property type="match status" value="1"/>
</dbReference>
<dbReference type="Pfam" id="PF07685">
    <property type="entry name" value="GATase_3"/>
    <property type="match status" value="1"/>
</dbReference>
<comment type="caution">
    <text evidence="7">The sequence shown here is derived from an EMBL/GenBank/DDBJ whole genome shotgun (WGS) entry which is preliminary data.</text>
</comment>
<dbReference type="InterPro" id="IPR047045">
    <property type="entry name" value="CobQ_N"/>
</dbReference>
<dbReference type="InterPro" id="IPR029062">
    <property type="entry name" value="Class_I_gatase-like"/>
</dbReference>
<dbReference type="NCBIfam" id="TIGR00313">
    <property type="entry name" value="cobQ"/>
    <property type="match status" value="1"/>
</dbReference>
<dbReference type="RefSeq" id="WP_201631343.1">
    <property type="nucleotide sequence ID" value="NZ_JAEQNB010000001.1"/>
</dbReference>
<gene>
    <name evidence="4" type="primary">cobQ</name>
    <name evidence="7" type="ORF">JJB07_04090</name>
</gene>
<dbReference type="InterPro" id="IPR033949">
    <property type="entry name" value="CobQ_GATase1"/>
</dbReference>
<sequence length="502" mass="55222">MKQIQALMIQGTSSDAGKSLLCTGLCRILKEDGHNVAPFKSQNMALNSYITSDGGEIGRAQGVQAEACGLEATVDMNPILLKPKAEMTSEVIVHGKHFADLEAFTYRNEYVPRVLPKVQESIDRLAAQFDVLIVEGAGSPAEINLKDRDIANMRIADMLDCPVLLVADIERGGVFASLVGTLELLDPHERARVKGFLINKFRGRKELLDSGLEWLEQRTGIPVLGVIPHFDHGIDPEDSLALESLRLKARDRTDADLDIAVIKLPRISNFTDVAPLQEEPGVNVRFVSSARSLGKPDLILLPGSKNTVEDLLWLRHTGLADEILSRRKASVVGICGGFQMLGEVLHDPEGVESVHAQVPGLGLLPLETTFLAEKKTIRNSGRLLAKAFSEHEVEGYEIHLGRTYRKSGEPFLQFQSGEYDGAVSTDGRVVGTYLHGLFQNRAFTRDYLNHLRVKKGLAPLLGAVETESQRREKSYAALAAHLRKHVDLERIYEIIGGAHVLD</sequence>
<evidence type="ECO:0000256" key="3">
    <source>
        <dbReference type="ARBA" id="ARBA00022962"/>
    </source>
</evidence>
<accession>A0ABS1J6I2</accession>
<dbReference type="InterPro" id="IPR002586">
    <property type="entry name" value="CobQ/CobB/MinD/ParA_Nub-bd_dom"/>
</dbReference>
<dbReference type="CDD" id="cd01750">
    <property type="entry name" value="GATase1_CobQ"/>
    <property type="match status" value="1"/>
</dbReference>
<protein>
    <recommendedName>
        <fullName evidence="4">Cobyric acid synthase</fullName>
    </recommendedName>
</protein>
<name>A0ABS1J6I2_9BACL</name>
<dbReference type="PANTHER" id="PTHR21343">
    <property type="entry name" value="DETHIOBIOTIN SYNTHETASE"/>
    <property type="match status" value="1"/>
</dbReference>
<organism evidence="7 8">
    <name type="scientific">Tumebacillus amylolyticus</name>
    <dbReference type="NCBI Taxonomy" id="2801339"/>
    <lineage>
        <taxon>Bacteria</taxon>
        <taxon>Bacillati</taxon>
        <taxon>Bacillota</taxon>
        <taxon>Bacilli</taxon>
        <taxon>Bacillales</taxon>
        <taxon>Alicyclobacillaceae</taxon>
        <taxon>Tumebacillus</taxon>
    </lineage>
</organism>
<keyword evidence="8" id="KW-1185">Reference proteome</keyword>
<comment type="similarity">
    <text evidence="4">Belongs to the CobB/CobQ family. CobQ subfamily.</text>
</comment>
<evidence type="ECO:0000256" key="1">
    <source>
        <dbReference type="ARBA" id="ARBA00004953"/>
    </source>
</evidence>
<dbReference type="InterPro" id="IPR027417">
    <property type="entry name" value="P-loop_NTPase"/>
</dbReference>
<feature type="domain" description="CobB/CobQ-like glutamine amidotransferase" evidence="6">
    <location>
        <begin position="258"/>
        <end position="443"/>
    </location>
</feature>
<evidence type="ECO:0000259" key="6">
    <source>
        <dbReference type="Pfam" id="PF07685"/>
    </source>
</evidence>
<dbReference type="Gene3D" id="3.40.50.880">
    <property type="match status" value="1"/>
</dbReference>
<dbReference type="Proteomes" id="UP000602284">
    <property type="component" value="Unassembled WGS sequence"/>
</dbReference>
<dbReference type="EMBL" id="JAEQNB010000001">
    <property type="protein sequence ID" value="MBL0385822.1"/>
    <property type="molecule type" value="Genomic_DNA"/>
</dbReference>
<dbReference type="CDD" id="cd05389">
    <property type="entry name" value="CobQ_N"/>
    <property type="match status" value="1"/>
</dbReference>
<feature type="active site" description="Nucleophile" evidence="4">
    <location>
        <position position="335"/>
    </location>
</feature>
<proteinExistence type="inferred from homology"/>
<evidence type="ECO:0000313" key="8">
    <source>
        <dbReference type="Proteomes" id="UP000602284"/>
    </source>
</evidence>
<feature type="domain" description="CobQ/CobB/MinD/ParA nucleotide binding" evidence="5">
    <location>
        <begin position="7"/>
        <end position="229"/>
    </location>
</feature>
<dbReference type="PANTHER" id="PTHR21343:SF1">
    <property type="entry name" value="COBYRIC ACID SYNTHASE"/>
    <property type="match status" value="1"/>
</dbReference>
<dbReference type="SUPFAM" id="SSF52317">
    <property type="entry name" value="Class I glutamine amidotransferase-like"/>
    <property type="match status" value="1"/>
</dbReference>
<dbReference type="InterPro" id="IPR011698">
    <property type="entry name" value="GATase_3"/>
</dbReference>
<keyword evidence="2 4" id="KW-0169">Cobalamin biosynthesis</keyword>
<feature type="active site" evidence="4">
    <location>
        <position position="435"/>
    </location>
</feature>
<dbReference type="InterPro" id="IPR004459">
    <property type="entry name" value="CobQ_synth"/>
</dbReference>